<comment type="caution">
    <text evidence="2">The sequence shown here is derived from an EMBL/GenBank/DDBJ whole genome shotgun (WGS) entry which is preliminary data.</text>
</comment>
<accession>H1Q1Z6</accession>
<proteinExistence type="predicted"/>
<dbReference type="STRING" id="883158.HMPREF9140_00934"/>
<feature type="transmembrane region" description="Helical" evidence="1">
    <location>
        <begin position="6"/>
        <end position="24"/>
    </location>
</feature>
<evidence type="ECO:0000256" key="1">
    <source>
        <dbReference type="SAM" id="Phobius"/>
    </source>
</evidence>
<keyword evidence="1" id="KW-1133">Transmembrane helix</keyword>
<dbReference type="Proteomes" id="UP000016023">
    <property type="component" value="Unassembled WGS sequence"/>
</dbReference>
<keyword evidence="1" id="KW-0472">Membrane</keyword>
<organism evidence="2 3">
    <name type="scientific">Prevotella micans F0438</name>
    <dbReference type="NCBI Taxonomy" id="883158"/>
    <lineage>
        <taxon>Bacteria</taxon>
        <taxon>Pseudomonadati</taxon>
        <taxon>Bacteroidota</taxon>
        <taxon>Bacteroidia</taxon>
        <taxon>Bacteroidales</taxon>
        <taxon>Prevotellaceae</taxon>
        <taxon>Prevotella</taxon>
    </lineage>
</organism>
<protein>
    <submittedName>
        <fullName evidence="2">Uncharacterized protein</fullName>
    </submittedName>
</protein>
<dbReference type="RefSeq" id="WP_006952072.1">
    <property type="nucleotide sequence ID" value="NZ_JH594521.1"/>
</dbReference>
<sequence length="113" mass="13151">MDTIFLRKYALWPVLCVILFLIFIKQGKLSNHSYNEDVKRQSYSVKVISIKKTREYYISGIDTNGYLIELVISPKWNLRTVQVGDSVIKKANSYEIRVVTRQKSIILTPELPL</sequence>
<evidence type="ECO:0000313" key="2">
    <source>
        <dbReference type="EMBL" id="EHO71616.1"/>
    </source>
</evidence>
<reference evidence="2 3" key="1">
    <citation type="submission" date="2011-12" db="EMBL/GenBank/DDBJ databases">
        <title>The Genome Sequence of Prevotella micans F0438.</title>
        <authorList>
            <consortium name="The Broad Institute Genome Sequencing Platform"/>
            <person name="Earl A."/>
            <person name="Ward D."/>
            <person name="Feldgarden M."/>
            <person name="Gevers D."/>
            <person name="Izard J."/>
            <person name="Baranova O.V."/>
            <person name="Blanton J.M."/>
            <person name="Wade W.G."/>
            <person name="Dewhirst F.E."/>
            <person name="Young S.K."/>
            <person name="Zeng Q."/>
            <person name="Gargeya S."/>
            <person name="Fitzgerald M."/>
            <person name="Haas B."/>
            <person name="Abouelleil A."/>
            <person name="Alvarado L."/>
            <person name="Arachchi H.M."/>
            <person name="Berlin A."/>
            <person name="Chapman S.B."/>
            <person name="Gearin G."/>
            <person name="Goldberg J."/>
            <person name="Griggs A."/>
            <person name="Gujja S."/>
            <person name="Hansen M."/>
            <person name="Heiman D."/>
            <person name="Howarth C."/>
            <person name="Larimer J."/>
            <person name="Lui A."/>
            <person name="MacDonald P.J.P."/>
            <person name="McCowen C."/>
            <person name="Montmayeur A."/>
            <person name="Murphy C."/>
            <person name="Neiman D."/>
            <person name="Pearson M."/>
            <person name="Priest M."/>
            <person name="Roberts A."/>
            <person name="Saif S."/>
            <person name="Shea T."/>
            <person name="Sisk P."/>
            <person name="Stolte C."/>
            <person name="Sykes S."/>
            <person name="Wortman J."/>
            <person name="Nusbaum C."/>
            <person name="Birren B."/>
        </authorList>
    </citation>
    <scope>NUCLEOTIDE SEQUENCE [LARGE SCALE GENOMIC DNA]</scope>
    <source>
        <strain evidence="2 3">F0438</strain>
    </source>
</reference>
<evidence type="ECO:0000313" key="3">
    <source>
        <dbReference type="Proteomes" id="UP000016023"/>
    </source>
</evidence>
<keyword evidence="1" id="KW-0812">Transmembrane</keyword>
<gene>
    <name evidence="2" type="ORF">HMPREF9140_00934</name>
</gene>
<dbReference type="HOGENOM" id="CLU_2131196_0_0_10"/>
<dbReference type="AlphaFoldDB" id="H1Q1Z6"/>
<keyword evidence="3" id="KW-1185">Reference proteome</keyword>
<name>H1Q1Z6_9BACT</name>
<dbReference type="EMBL" id="AGWK01000027">
    <property type="protein sequence ID" value="EHO71616.1"/>
    <property type="molecule type" value="Genomic_DNA"/>
</dbReference>